<dbReference type="AlphaFoldDB" id="A0A0A9B9Z7"/>
<evidence type="ECO:0000313" key="1">
    <source>
        <dbReference type="EMBL" id="JAD60814.1"/>
    </source>
</evidence>
<organism evidence="1">
    <name type="scientific">Arundo donax</name>
    <name type="common">Giant reed</name>
    <name type="synonym">Donax arundinaceus</name>
    <dbReference type="NCBI Taxonomy" id="35708"/>
    <lineage>
        <taxon>Eukaryota</taxon>
        <taxon>Viridiplantae</taxon>
        <taxon>Streptophyta</taxon>
        <taxon>Embryophyta</taxon>
        <taxon>Tracheophyta</taxon>
        <taxon>Spermatophyta</taxon>
        <taxon>Magnoliopsida</taxon>
        <taxon>Liliopsida</taxon>
        <taxon>Poales</taxon>
        <taxon>Poaceae</taxon>
        <taxon>PACMAD clade</taxon>
        <taxon>Arundinoideae</taxon>
        <taxon>Arundineae</taxon>
        <taxon>Arundo</taxon>
    </lineage>
</organism>
<reference evidence="1" key="1">
    <citation type="submission" date="2014-09" db="EMBL/GenBank/DDBJ databases">
        <authorList>
            <person name="Magalhaes I.L.F."/>
            <person name="Oliveira U."/>
            <person name="Santos F.R."/>
            <person name="Vidigal T.H.D.A."/>
            <person name="Brescovit A.D."/>
            <person name="Santos A.J."/>
        </authorList>
    </citation>
    <scope>NUCLEOTIDE SEQUENCE</scope>
    <source>
        <tissue evidence="1">Shoot tissue taken approximately 20 cm above the soil surface</tissue>
    </source>
</reference>
<accession>A0A0A9B9Z7</accession>
<dbReference type="EMBL" id="GBRH01237081">
    <property type="protein sequence ID" value="JAD60814.1"/>
    <property type="molecule type" value="Transcribed_RNA"/>
</dbReference>
<proteinExistence type="predicted"/>
<protein>
    <submittedName>
        <fullName evidence="1">Uncharacterized protein</fullName>
    </submittedName>
</protein>
<reference evidence="1" key="2">
    <citation type="journal article" date="2015" name="Data Brief">
        <title>Shoot transcriptome of the giant reed, Arundo donax.</title>
        <authorList>
            <person name="Barrero R.A."/>
            <person name="Guerrero F.D."/>
            <person name="Moolhuijzen P."/>
            <person name="Goolsby J.A."/>
            <person name="Tidwell J."/>
            <person name="Bellgard S.E."/>
            <person name="Bellgard M.I."/>
        </authorList>
    </citation>
    <scope>NUCLEOTIDE SEQUENCE</scope>
    <source>
        <tissue evidence="1">Shoot tissue taken approximately 20 cm above the soil surface</tissue>
    </source>
</reference>
<name>A0A0A9B9Z7_ARUDO</name>
<sequence>MVMAWNLASFLRLFSFSCSGSV</sequence>